<evidence type="ECO:0000256" key="1">
    <source>
        <dbReference type="ARBA" id="ARBA00023015"/>
    </source>
</evidence>
<evidence type="ECO:0000313" key="6">
    <source>
        <dbReference type="Proteomes" id="UP000642070"/>
    </source>
</evidence>
<dbReference type="InterPro" id="IPR036390">
    <property type="entry name" value="WH_DNA-bd_sf"/>
</dbReference>
<dbReference type="InterPro" id="IPR000524">
    <property type="entry name" value="Tscrpt_reg_HTH_GntR"/>
</dbReference>
<comment type="caution">
    <text evidence="5">The sequence shown here is derived from an EMBL/GenBank/DDBJ whole genome shotgun (WGS) entry which is preliminary data.</text>
</comment>
<protein>
    <submittedName>
        <fullName evidence="5">Transcriptional regulator</fullName>
    </submittedName>
</protein>
<evidence type="ECO:0000259" key="4">
    <source>
        <dbReference type="PROSITE" id="PS50949"/>
    </source>
</evidence>
<dbReference type="InterPro" id="IPR050679">
    <property type="entry name" value="Bact_HTH_transcr_reg"/>
</dbReference>
<keyword evidence="1" id="KW-0805">Transcription regulation</keyword>
<dbReference type="Pfam" id="PF00392">
    <property type="entry name" value="GntR"/>
    <property type="match status" value="1"/>
</dbReference>
<dbReference type="InterPro" id="IPR036388">
    <property type="entry name" value="WH-like_DNA-bd_sf"/>
</dbReference>
<dbReference type="SMART" id="SM00345">
    <property type="entry name" value="HTH_GNTR"/>
    <property type="match status" value="1"/>
</dbReference>
<dbReference type="Pfam" id="PF07702">
    <property type="entry name" value="UTRA"/>
    <property type="match status" value="1"/>
</dbReference>
<keyword evidence="3" id="KW-0804">Transcription</keyword>
<gene>
    <name evidence="5" type="ORF">GCM10007977_101280</name>
</gene>
<organism evidence="5 6">
    <name type="scientific">Dactylosporangium sucinum</name>
    <dbReference type="NCBI Taxonomy" id="1424081"/>
    <lineage>
        <taxon>Bacteria</taxon>
        <taxon>Bacillati</taxon>
        <taxon>Actinomycetota</taxon>
        <taxon>Actinomycetes</taxon>
        <taxon>Micromonosporales</taxon>
        <taxon>Micromonosporaceae</taxon>
        <taxon>Dactylosporangium</taxon>
    </lineage>
</organism>
<evidence type="ECO:0000256" key="2">
    <source>
        <dbReference type="ARBA" id="ARBA00023125"/>
    </source>
</evidence>
<dbReference type="CDD" id="cd07377">
    <property type="entry name" value="WHTH_GntR"/>
    <property type="match status" value="1"/>
</dbReference>
<dbReference type="Gene3D" id="1.10.10.10">
    <property type="entry name" value="Winged helix-like DNA-binding domain superfamily/Winged helix DNA-binding domain"/>
    <property type="match status" value="1"/>
</dbReference>
<dbReference type="InterPro" id="IPR028978">
    <property type="entry name" value="Chorismate_lyase_/UTRA_dom_sf"/>
</dbReference>
<accession>A0A917UG78</accession>
<dbReference type="PROSITE" id="PS50949">
    <property type="entry name" value="HTH_GNTR"/>
    <property type="match status" value="1"/>
</dbReference>
<dbReference type="SUPFAM" id="SSF64288">
    <property type="entry name" value="Chorismate lyase-like"/>
    <property type="match status" value="1"/>
</dbReference>
<evidence type="ECO:0000313" key="5">
    <source>
        <dbReference type="EMBL" id="GGM83628.1"/>
    </source>
</evidence>
<dbReference type="AlphaFoldDB" id="A0A917UG78"/>
<proteinExistence type="predicted"/>
<keyword evidence="6" id="KW-1185">Reference proteome</keyword>
<dbReference type="PANTHER" id="PTHR44846">
    <property type="entry name" value="MANNOSYL-D-GLYCERATE TRANSPORT/METABOLISM SYSTEM REPRESSOR MNGR-RELATED"/>
    <property type="match status" value="1"/>
</dbReference>
<dbReference type="Proteomes" id="UP000642070">
    <property type="component" value="Unassembled WGS sequence"/>
</dbReference>
<dbReference type="EMBL" id="BMPI01000093">
    <property type="protein sequence ID" value="GGM83628.1"/>
    <property type="molecule type" value="Genomic_DNA"/>
</dbReference>
<reference evidence="5" key="2">
    <citation type="submission" date="2020-09" db="EMBL/GenBank/DDBJ databases">
        <authorList>
            <person name="Sun Q."/>
            <person name="Ohkuma M."/>
        </authorList>
    </citation>
    <scope>NUCLEOTIDE SEQUENCE</scope>
    <source>
        <strain evidence="5">JCM 19831</strain>
    </source>
</reference>
<reference evidence="5" key="1">
    <citation type="journal article" date="2014" name="Int. J. Syst. Evol. Microbiol.">
        <title>Complete genome sequence of Corynebacterium casei LMG S-19264T (=DSM 44701T), isolated from a smear-ripened cheese.</title>
        <authorList>
            <consortium name="US DOE Joint Genome Institute (JGI-PGF)"/>
            <person name="Walter F."/>
            <person name="Albersmeier A."/>
            <person name="Kalinowski J."/>
            <person name="Ruckert C."/>
        </authorList>
    </citation>
    <scope>NUCLEOTIDE SEQUENCE</scope>
    <source>
        <strain evidence="5">JCM 19831</strain>
    </source>
</reference>
<dbReference type="GO" id="GO:0003700">
    <property type="term" value="F:DNA-binding transcription factor activity"/>
    <property type="evidence" value="ECO:0007669"/>
    <property type="project" value="InterPro"/>
</dbReference>
<dbReference type="PANTHER" id="PTHR44846:SF16">
    <property type="entry name" value="TRANSCRIPTIONAL REGULATOR PHNF-RELATED"/>
    <property type="match status" value="1"/>
</dbReference>
<name>A0A917UG78_9ACTN</name>
<dbReference type="Gene3D" id="3.40.1410.10">
    <property type="entry name" value="Chorismate lyase-like"/>
    <property type="match status" value="1"/>
</dbReference>
<dbReference type="RefSeq" id="WP_190257271.1">
    <property type="nucleotide sequence ID" value="NZ_BMPI01000093.1"/>
</dbReference>
<evidence type="ECO:0000256" key="3">
    <source>
        <dbReference type="ARBA" id="ARBA00023163"/>
    </source>
</evidence>
<dbReference type="GO" id="GO:0003677">
    <property type="term" value="F:DNA binding"/>
    <property type="evidence" value="ECO:0007669"/>
    <property type="project" value="UniProtKB-KW"/>
</dbReference>
<sequence>MVKALDLKVSPARVDGRNNAVEAYRALQEALTVGQFPAGTRLPGERTLAAELGVSRATLRQVLSALADAGRIVPSPQRGWFVAENRLVHEPNRLRGLSEVARERGMEATSRVMRATVRPATLAEAEVLGIDTSQPVVDLRRVRFLDGSPLSVDHSCLDAARVPGIEDVDFTGQSLYDVLRDRYDIAASRCDYELAAEAVKAREAKLLGLEPGDPVLVGYQKTFDQHDQCFDVGRQLYRGDAYRFQASLFRF</sequence>
<dbReference type="SMART" id="SM00866">
    <property type="entry name" value="UTRA"/>
    <property type="match status" value="1"/>
</dbReference>
<dbReference type="PRINTS" id="PR00035">
    <property type="entry name" value="HTHGNTR"/>
</dbReference>
<feature type="domain" description="HTH gntR-type" evidence="4">
    <location>
        <begin position="17"/>
        <end position="85"/>
    </location>
</feature>
<dbReference type="SUPFAM" id="SSF46785">
    <property type="entry name" value="Winged helix' DNA-binding domain"/>
    <property type="match status" value="1"/>
</dbReference>
<dbReference type="InterPro" id="IPR011663">
    <property type="entry name" value="UTRA"/>
</dbReference>
<keyword evidence="2" id="KW-0238">DNA-binding</keyword>